<organism evidence="2 3">
    <name type="scientific">Rubroshorea leprosula</name>
    <dbReference type="NCBI Taxonomy" id="152421"/>
    <lineage>
        <taxon>Eukaryota</taxon>
        <taxon>Viridiplantae</taxon>
        <taxon>Streptophyta</taxon>
        <taxon>Embryophyta</taxon>
        <taxon>Tracheophyta</taxon>
        <taxon>Spermatophyta</taxon>
        <taxon>Magnoliopsida</taxon>
        <taxon>eudicotyledons</taxon>
        <taxon>Gunneridae</taxon>
        <taxon>Pentapetalae</taxon>
        <taxon>rosids</taxon>
        <taxon>malvids</taxon>
        <taxon>Malvales</taxon>
        <taxon>Dipterocarpaceae</taxon>
        <taxon>Rubroshorea</taxon>
    </lineage>
</organism>
<evidence type="ECO:0000256" key="1">
    <source>
        <dbReference type="SAM" id="Phobius"/>
    </source>
</evidence>
<proteinExistence type="predicted"/>
<feature type="transmembrane region" description="Helical" evidence="1">
    <location>
        <begin position="62"/>
        <end position="83"/>
    </location>
</feature>
<accession>A0AAV5J5T5</accession>
<name>A0AAV5J5T5_9ROSI</name>
<dbReference type="Proteomes" id="UP001054252">
    <property type="component" value="Unassembled WGS sequence"/>
</dbReference>
<evidence type="ECO:0000313" key="3">
    <source>
        <dbReference type="Proteomes" id="UP001054252"/>
    </source>
</evidence>
<evidence type="ECO:0000313" key="2">
    <source>
        <dbReference type="EMBL" id="GKV08031.1"/>
    </source>
</evidence>
<keyword evidence="3" id="KW-1185">Reference proteome</keyword>
<comment type="caution">
    <text evidence="2">The sequence shown here is derived from an EMBL/GenBank/DDBJ whole genome shotgun (WGS) entry which is preliminary data.</text>
</comment>
<gene>
    <name evidence="2" type="ORF">SLEP1_g19719</name>
</gene>
<dbReference type="PANTHER" id="PTHR33430:SF9">
    <property type="entry name" value="MATERNAL EFFECT EMBRYO ARREST 60"/>
    <property type="match status" value="1"/>
</dbReference>
<feature type="transmembrane region" description="Helical" evidence="1">
    <location>
        <begin position="151"/>
        <end position="176"/>
    </location>
</feature>
<dbReference type="EMBL" id="BPVZ01000028">
    <property type="protein sequence ID" value="GKV08031.1"/>
    <property type="molecule type" value="Genomic_DNA"/>
</dbReference>
<keyword evidence="1" id="KW-0472">Membrane</keyword>
<dbReference type="AlphaFoldDB" id="A0AAV5J5T5"/>
<feature type="transmembrane region" description="Helical" evidence="1">
    <location>
        <begin position="21"/>
        <end position="42"/>
    </location>
</feature>
<feature type="transmembrane region" description="Helical" evidence="1">
    <location>
        <begin position="115"/>
        <end position="139"/>
    </location>
</feature>
<keyword evidence="1" id="KW-1133">Transmembrane helix</keyword>
<reference evidence="2 3" key="1">
    <citation type="journal article" date="2021" name="Commun. Biol.">
        <title>The genome of Shorea leprosula (Dipterocarpaceae) highlights the ecological relevance of drought in aseasonal tropical rainforests.</title>
        <authorList>
            <person name="Ng K.K.S."/>
            <person name="Kobayashi M.J."/>
            <person name="Fawcett J.A."/>
            <person name="Hatakeyama M."/>
            <person name="Paape T."/>
            <person name="Ng C.H."/>
            <person name="Ang C.C."/>
            <person name="Tnah L.H."/>
            <person name="Lee C.T."/>
            <person name="Nishiyama T."/>
            <person name="Sese J."/>
            <person name="O'Brien M.J."/>
            <person name="Copetti D."/>
            <person name="Mohd Noor M.I."/>
            <person name="Ong R.C."/>
            <person name="Putra M."/>
            <person name="Sireger I.Z."/>
            <person name="Indrioko S."/>
            <person name="Kosugi Y."/>
            <person name="Izuno A."/>
            <person name="Isagi Y."/>
            <person name="Lee S.L."/>
            <person name="Shimizu K.K."/>
        </authorList>
    </citation>
    <scope>NUCLEOTIDE SEQUENCE [LARGE SCALE GENOMIC DNA]</scope>
    <source>
        <strain evidence="2">214</strain>
    </source>
</reference>
<protein>
    <recommendedName>
        <fullName evidence="4">Maternal effect embryo arrest 60</fullName>
    </recommendedName>
</protein>
<sequence length="181" mass="19514">MSGDLRRNVSTTTIHIMALDGIFNVNSLFTMGSFIGLSWYPTRNTIEVSPDCAAGPEVAEDLIAFHIYSFSSFLFSSLIASALKQAIKIHKDDQEEESRGIGASLVKVNLAALRVGMLVSGIGSVLGCGFMMMALVSLVQVKLGSLACRSIYTLSAIAPLVVLVPLALLIYIWLVFHAFIN</sequence>
<evidence type="ECO:0008006" key="4">
    <source>
        <dbReference type="Google" id="ProtNLM"/>
    </source>
</evidence>
<dbReference type="PANTHER" id="PTHR33430">
    <property type="entry name" value="MATERNAL EFFECT EMBRYO ARREST PROTEIN"/>
    <property type="match status" value="1"/>
</dbReference>
<keyword evidence="1" id="KW-0812">Transmembrane</keyword>